<dbReference type="AlphaFoldDB" id="A0A7H8UGH3"/>
<dbReference type="CDD" id="cd04458">
    <property type="entry name" value="CSP_CDS"/>
    <property type="match status" value="1"/>
</dbReference>
<dbReference type="InterPro" id="IPR011129">
    <property type="entry name" value="CSD"/>
</dbReference>
<dbReference type="Gene3D" id="2.40.50.140">
    <property type="entry name" value="Nucleic acid-binding proteins"/>
    <property type="match status" value="1"/>
</dbReference>
<accession>A0A7H8UGH3</accession>
<evidence type="ECO:0000259" key="2">
    <source>
        <dbReference type="PROSITE" id="PS51857"/>
    </source>
</evidence>
<dbReference type="EMBL" id="CP056117">
    <property type="protein sequence ID" value="QKZ99011.1"/>
    <property type="molecule type" value="Genomic_DNA"/>
</dbReference>
<dbReference type="InterPro" id="IPR012340">
    <property type="entry name" value="NA-bd_OB-fold"/>
</dbReference>
<comment type="subcellular location">
    <subcellularLocation>
        <location evidence="1">Cytoplasm</location>
    </subcellularLocation>
</comment>
<dbReference type="PRINTS" id="PR00050">
    <property type="entry name" value="COLDSHOCK"/>
</dbReference>
<proteinExistence type="predicted"/>
<dbReference type="Proteomes" id="UP000509421">
    <property type="component" value="Chromosome"/>
</dbReference>
<dbReference type="NCBIfam" id="NF012007">
    <property type="entry name" value="PRK15463.1"/>
    <property type="match status" value="1"/>
</dbReference>
<evidence type="ECO:0000313" key="4">
    <source>
        <dbReference type="Proteomes" id="UP000509421"/>
    </source>
</evidence>
<dbReference type="SUPFAM" id="SSF50249">
    <property type="entry name" value="Nucleic acid-binding proteins"/>
    <property type="match status" value="1"/>
</dbReference>
<evidence type="ECO:0000313" key="3">
    <source>
        <dbReference type="EMBL" id="QKZ99011.1"/>
    </source>
</evidence>
<sequence>MEIRLANPNFSCIVKLDLPKGNYLTRKMTGVVKSFDFKSGKGFIIPSDGRKDVFLHISALKNSENQTLSLGVRVEFYRINGLSGPMAANIFLS</sequence>
<feature type="domain" description="CSD" evidence="2">
    <location>
        <begin position="27"/>
        <end position="92"/>
    </location>
</feature>
<dbReference type="PROSITE" id="PS51857">
    <property type="entry name" value="CSD_2"/>
    <property type="match status" value="1"/>
</dbReference>
<evidence type="ECO:0000256" key="1">
    <source>
        <dbReference type="RuleBase" id="RU000408"/>
    </source>
</evidence>
<name>A0A7H8UGH3_ENTCL</name>
<dbReference type="InterPro" id="IPR002059">
    <property type="entry name" value="CSP_DNA-bd"/>
</dbReference>
<dbReference type="SMART" id="SM00357">
    <property type="entry name" value="CSP"/>
    <property type="match status" value="1"/>
</dbReference>
<organism evidence="3 4">
    <name type="scientific">Enterobacter cloacae</name>
    <dbReference type="NCBI Taxonomy" id="550"/>
    <lineage>
        <taxon>Bacteria</taxon>
        <taxon>Pseudomonadati</taxon>
        <taxon>Pseudomonadota</taxon>
        <taxon>Gammaproteobacteria</taxon>
        <taxon>Enterobacterales</taxon>
        <taxon>Enterobacteriaceae</taxon>
        <taxon>Enterobacter</taxon>
        <taxon>Enterobacter cloacae complex</taxon>
    </lineage>
</organism>
<dbReference type="Pfam" id="PF00313">
    <property type="entry name" value="CSD"/>
    <property type="match status" value="1"/>
</dbReference>
<protein>
    <submittedName>
        <fullName evidence="3">Cold shock-like protein CspF</fullName>
    </submittedName>
</protein>
<dbReference type="GO" id="GO:0005829">
    <property type="term" value="C:cytosol"/>
    <property type="evidence" value="ECO:0007669"/>
    <property type="project" value="UniProtKB-ARBA"/>
</dbReference>
<dbReference type="InterPro" id="IPR019844">
    <property type="entry name" value="CSD_CS"/>
</dbReference>
<reference evidence="3 4" key="1">
    <citation type="submission" date="2020-06" db="EMBL/GenBank/DDBJ databases">
        <title>Long-read sequencing of DSM26481-BlokeschLab.</title>
        <authorList>
            <person name="Blokesch M."/>
        </authorList>
    </citation>
    <scope>NUCLEOTIDE SEQUENCE [LARGE SCALE GENOMIC DNA]</scope>
    <source>
        <strain evidence="3 4">DSM 26481</strain>
    </source>
</reference>
<dbReference type="PROSITE" id="PS00352">
    <property type="entry name" value="CSD_1"/>
    <property type="match status" value="1"/>
</dbReference>
<gene>
    <name evidence="3" type="primary">cspF</name>
    <name evidence="3" type="ORF">HWQ14_15705</name>
</gene>
<dbReference type="InterPro" id="IPR050181">
    <property type="entry name" value="Cold_shock_domain"/>
</dbReference>
<dbReference type="GO" id="GO:0003676">
    <property type="term" value="F:nucleic acid binding"/>
    <property type="evidence" value="ECO:0007669"/>
    <property type="project" value="InterPro"/>
</dbReference>
<dbReference type="PANTHER" id="PTHR11544">
    <property type="entry name" value="COLD SHOCK DOMAIN CONTAINING PROTEINS"/>
    <property type="match status" value="1"/>
</dbReference>